<feature type="coiled-coil region" evidence="1">
    <location>
        <begin position="42"/>
        <end position="69"/>
    </location>
</feature>
<dbReference type="Proteomes" id="UP000709295">
    <property type="component" value="Unassembled WGS sequence"/>
</dbReference>
<keyword evidence="1" id="KW-0175">Coiled coil</keyword>
<protein>
    <submittedName>
        <fullName evidence="2">Uncharacterized protein</fullName>
    </submittedName>
</protein>
<evidence type="ECO:0000313" key="2">
    <source>
        <dbReference type="EMBL" id="KAG6963219.1"/>
    </source>
</evidence>
<feature type="coiled-coil region" evidence="1">
    <location>
        <begin position="427"/>
        <end position="482"/>
    </location>
</feature>
<dbReference type="EMBL" id="JAENGY010000426">
    <property type="protein sequence ID" value="KAG6963219.1"/>
    <property type="molecule type" value="Genomic_DNA"/>
</dbReference>
<gene>
    <name evidence="2" type="ORF">JG688_00008241</name>
</gene>
<evidence type="ECO:0000256" key="1">
    <source>
        <dbReference type="SAM" id="Coils"/>
    </source>
</evidence>
<accession>A0A8J5INN8</accession>
<dbReference type="AlphaFoldDB" id="A0A8J5INN8"/>
<evidence type="ECO:0000313" key="3">
    <source>
        <dbReference type="Proteomes" id="UP000709295"/>
    </source>
</evidence>
<organism evidence="2 3">
    <name type="scientific">Phytophthora aleatoria</name>
    <dbReference type="NCBI Taxonomy" id="2496075"/>
    <lineage>
        <taxon>Eukaryota</taxon>
        <taxon>Sar</taxon>
        <taxon>Stramenopiles</taxon>
        <taxon>Oomycota</taxon>
        <taxon>Peronosporomycetes</taxon>
        <taxon>Peronosporales</taxon>
        <taxon>Peronosporaceae</taxon>
        <taxon>Phytophthora</taxon>
    </lineage>
</organism>
<sequence>MEKPRSIDPVRVQSTFVEDEIGELRKYIVEMMHAEMELMESIKLNERNVAAANARIKQFKELIAQERTRYKMLKWELDGDATELKSLEEKQVVTEAKHREFQDAVAQRQSEVQVLCARFQQQRAAMLSLRCQILDATTNLDKLSSLNSSVEKETQNVAAALGECPEPTEQRTARQKLRAKIRYTQQFIVQMEEETNQLAEKRTKLEAEVLKCEQENHKLRESIFLKEKDAEVLFNRLRDDTLRVVKEKGKIEGKLKAKRRKFRLKTKNEISSLKRRISFITCELERGQMTNEDALSGIDALSSKREGLEQSAQNEQLAVTESAITELHASIATFGQGEGGFGTTRLQEKLSAKRDDAEVAQKKLEDKLNLLKLLETDQTQLDATLKDAGAQVIAAKNTAERLDGEIASLAKDIEHQVAKSRSLSVSVNDAKKKSDDLQAQYQEQQRKNKNTAKTQTKLRRQKDALLKQEKELTSEIQEAEHLRRILGEGIKHGMEYVERLRETNALCDDKEKRIEFELRRQELSLQQQCAQEESKFQADVAAWDEKITRVERQLRSL</sequence>
<reference evidence="2" key="1">
    <citation type="submission" date="2021-01" db="EMBL/GenBank/DDBJ databases">
        <title>Phytophthora aleatoria, a newly-described species from Pinus radiata is distinct from Phytophthora cactorum isolates based on comparative genomics.</title>
        <authorList>
            <person name="Mcdougal R."/>
            <person name="Panda P."/>
            <person name="Williams N."/>
            <person name="Studholme D.J."/>
        </authorList>
    </citation>
    <scope>NUCLEOTIDE SEQUENCE</scope>
    <source>
        <strain evidence="2">NZFS 4037</strain>
    </source>
</reference>
<comment type="caution">
    <text evidence="2">The sequence shown here is derived from an EMBL/GenBank/DDBJ whole genome shotgun (WGS) entry which is preliminary data.</text>
</comment>
<feature type="coiled-coil region" evidence="1">
    <location>
        <begin position="347"/>
        <end position="377"/>
    </location>
</feature>
<proteinExistence type="predicted"/>
<feature type="coiled-coil region" evidence="1">
    <location>
        <begin position="188"/>
        <end position="222"/>
    </location>
</feature>
<name>A0A8J5INN8_9STRA</name>
<keyword evidence="3" id="KW-1185">Reference proteome</keyword>